<dbReference type="AlphaFoldDB" id="D6WW22"/>
<sequence>MSQSPPVDLYFYVKCAKPLIFALSSLSDRSLACAWLKRLVEDSSLSELQKNNYVKLLIYFLQKRKLGPPFNNHPSKVKDLAEMPQVCQSDESPRARSYNYDFSGDLLSYVAYQDIEDFGVHCYYAMSKQPITVWDRFDKSLFPSGVERRPQGPDLADEDGQAKAAVPDKELEEKKNEFAAKLEKKVRGENKKVMFLVSPLGTEAEPDDRIPPSWGSNLLLDNVDK</sequence>
<dbReference type="PhylomeDB" id="D6WW22"/>
<feature type="region of interest" description="Disordered" evidence="1">
    <location>
        <begin position="145"/>
        <end position="170"/>
    </location>
</feature>
<gene>
    <name evidence="3" type="primary">AUGUSTUS-3.0.2_06315</name>
    <name evidence="3" type="ORF">TcasGA2_TC006315</name>
</gene>
<evidence type="ECO:0000259" key="2">
    <source>
        <dbReference type="Pfam" id="PF14846"/>
    </source>
</evidence>
<dbReference type="HOGENOM" id="CLU_1231328_0_0_1"/>
<dbReference type="eggNOG" id="ENOG502SFT4">
    <property type="taxonomic scope" value="Eukaryota"/>
</dbReference>
<dbReference type="InParanoid" id="D6WW22"/>
<evidence type="ECO:0000256" key="1">
    <source>
        <dbReference type="SAM" id="MobiDB-lite"/>
    </source>
</evidence>
<evidence type="ECO:0000313" key="4">
    <source>
        <dbReference type="Proteomes" id="UP000007266"/>
    </source>
</evidence>
<proteinExistence type="predicted"/>
<reference evidence="3 4" key="2">
    <citation type="journal article" date="2010" name="Nucleic Acids Res.">
        <title>BeetleBase in 2010: revisions to provide comprehensive genomic information for Tribolium castaneum.</title>
        <authorList>
            <person name="Kim H.S."/>
            <person name="Murphy T."/>
            <person name="Xia J."/>
            <person name="Caragea D."/>
            <person name="Park Y."/>
            <person name="Beeman R.W."/>
            <person name="Lorenzen M.D."/>
            <person name="Butcher S."/>
            <person name="Manak J.R."/>
            <person name="Brown S.J."/>
        </authorList>
    </citation>
    <scope>GENOME REANNOTATION</scope>
    <source>
        <strain evidence="3 4">Georgia GA2</strain>
    </source>
</reference>
<feature type="region of interest" description="Disordered" evidence="1">
    <location>
        <begin position="203"/>
        <end position="225"/>
    </location>
</feature>
<dbReference type="EMBL" id="KQ971361">
    <property type="protein sequence ID" value="EFA08650.1"/>
    <property type="molecule type" value="Genomic_DNA"/>
</dbReference>
<dbReference type="KEGG" id="tca:103313935"/>
<dbReference type="OrthoDB" id="78101at2759"/>
<dbReference type="InterPro" id="IPR027831">
    <property type="entry name" value="DUF4485"/>
</dbReference>
<evidence type="ECO:0000313" key="3">
    <source>
        <dbReference type="EMBL" id="EFA08650.1"/>
    </source>
</evidence>
<feature type="domain" description="DUF4485" evidence="2">
    <location>
        <begin position="11"/>
        <end position="81"/>
    </location>
</feature>
<keyword evidence="4" id="KW-1185">Reference proteome</keyword>
<accession>D6WW22</accession>
<name>D6WW22_TRICA</name>
<dbReference type="Pfam" id="PF14846">
    <property type="entry name" value="DUF4485"/>
    <property type="match status" value="1"/>
</dbReference>
<dbReference type="Proteomes" id="UP000007266">
    <property type="component" value="Linkage group 8"/>
</dbReference>
<organism evidence="3 4">
    <name type="scientific">Tribolium castaneum</name>
    <name type="common">Red flour beetle</name>
    <dbReference type="NCBI Taxonomy" id="7070"/>
    <lineage>
        <taxon>Eukaryota</taxon>
        <taxon>Metazoa</taxon>
        <taxon>Ecdysozoa</taxon>
        <taxon>Arthropoda</taxon>
        <taxon>Hexapoda</taxon>
        <taxon>Insecta</taxon>
        <taxon>Pterygota</taxon>
        <taxon>Neoptera</taxon>
        <taxon>Endopterygota</taxon>
        <taxon>Coleoptera</taxon>
        <taxon>Polyphaga</taxon>
        <taxon>Cucujiformia</taxon>
        <taxon>Tenebrionidae</taxon>
        <taxon>Tenebrionidae incertae sedis</taxon>
        <taxon>Tribolium</taxon>
    </lineage>
</organism>
<reference evidence="3 4" key="1">
    <citation type="journal article" date="2008" name="Nature">
        <title>The genome of the model beetle and pest Tribolium castaneum.</title>
        <authorList>
            <consortium name="Tribolium Genome Sequencing Consortium"/>
            <person name="Richards S."/>
            <person name="Gibbs R.A."/>
            <person name="Weinstock G.M."/>
            <person name="Brown S.J."/>
            <person name="Denell R."/>
            <person name="Beeman R.W."/>
            <person name="Gibbs R."/>
            <person name="Beeman R.W."/>
            <person name="Brown S.J."/>
            <person name="Bucher G."/>
            <person name="Friedrich M."/>
            <person name="Grimmelikhuijzen C.J."/>
            <person name="Klingler M."/>
            <person name="Lorenzen M."/>
            <person name="Richards S."/>
            <person name="Roth S."/>
            <person name="Schroder R."/>
            <person name="Tautz D."/>
            <person name="Zdobnov E.M."/>
            <person name="Muzny D."/>
            <person name="Gibbs R.A."/>
            <person name="Weinstock G.M."/>
            <person name="Attaway T."/>
            <person name="Bell S."/>
            <person name="Buhay C.J."/>
            <person name="Chandrabose M.N."/>
            <person name="Chavez D."/>
            <person name="Clerk-Blankenburg K.P."/>
            <person name="Cree A."/>
            <person name="Dao M."/>
            <person name="Davis C."/>
            <person name="Chacko J."/>
            <person name="Dinh H."/>
            <person name="Dugan-Rocha S."/>
            <person name="Fowler G."/>
            <person name="Garner T.T."/>
            <person name="Garnes J."/>
            <person name="Gnirke A."/>
            <person name="Hawes A."/>
            <person name="Hernandez J."/>
            <person name="Hines S."/>
            <person name="Holder M."/>
            <person name="Hume J."/>
            <person name="Jhangiani S.N."/>
            <person name="Joshi V."/>
            <person name="Khan Z.M."/>
            <person name="Jackson L."/>
            <person name="Kovar C."/>
            <person name="Kowis A."/>
            <person name="Lee S."/>
            <person name="Lewis L.R."/>
            <person name="Margolis J."/>
            <person name="Morgan M."/>
            <person name="Nazareth L.V."/>
            <person name="Nguyen N."/>
            <person name="Okwuonu G."/>
            <person name="Parker D."/>
            <person name="Richards S."/>
            <person name="Ruiz S.J."/>
            <person name="Santibanez J."/>
            <person name="Savard J."/>
            <person name="Scherer S.E."/>
            <person name="Schneider B."/>
            <person name="Sodergren E."/>
            <person name="Tautz D."/>
            <person name="Vattahil S."/>
            <person name="Villasana D."/>
            <person name="White C.S."/>
            <person name="Wright R."/>
            <person name="Park Y."/>
            <person name="Beeman R.W."/>
            <person name="Lord J."/>
            <person name="Oppert B."/>
            <person name="Lorenzen M."/>
            <person name="Brown S."/>
            <person name="Wang L."/>
            <person name="Savard J."/>
            <person name="Tautz D."/>
            <person name="Richards S."/>
            <person name="Weinstock G."/>
            <person name="Gibbs R.A."/>
            <person name="Liu Y."/>
            <person name="Worley K."/>
            <person name="Weinstock G."/>
            <person name="Elsik C.G."/>
            <person name="Reese J.T."/>
            <person name="Elhaik E."/>
            <person name="Landan G."/>
            <person name="Graur D."/>
            <person name="Arensburger P."/>
            <person name="Atkinson P."/>
            <person name="Beeman R.W."/>
            <person name="Beidler J."/>
            <person name="Brown S.J."/>
            <person name="Demuth J.P."/>
            <person name="Drury D.W."/>
            <person name="Du Y.Z."/>
            <person name="Fujiwara H."/>
            <person name="Lorenzen M."/>
            <person name="Maselli V."/>
            <person name="Osanai M."/>
            <person name="Park Y."/>
            <person name="Robertson H.M."/>
            <person name="Tu Z."/>
            <person name="Wang J.J."/>
            <person name="Wang S."/>
            <person name="Richards S."/>
            <person name="Song H."/>
            <person name="Zhang L."/>
            <person name="Sodergren E."/>
            <person name="Werner D."/>
            <person name="Stanke M."/>
            <person name="Morgenstern B."/>
            <person name="Solovyev V."/>
            <person name="Kosarev P."/>
            <person name="Brown G."/>
            <person name="Chen H.C."/>
            <person name="Ermolaeva O."/>
            <person name="Hlavina W."/>
            <person name="Kapustin Y."/>
            <person name="Kiryutin B."/>
            <person name="Kitts P."/>
            <person name="Maglott D."/>
            <person name="Pruitt K."/>
            <person name="Sapojnikov V."/>
            <person name="Souvorov A."/>
            <person name="Mackey A.J."/>
            <person name="Waterhouse R.M."/>
            <person name="Wyder S."/>
            <person name="Zdobnov E.M."/>
            <person name="Zdobnov E.M."/>
            <person name="Wyder S."/>
            <person name="Kriventseva E.V."/>
            <person name="Kadowaki T."/>
            <person name="Bork P."/>
            <person name="Aranda M."/>
            <person name="Bao R."/>
            <person name="Beermann A."/>
            <person name="Berns N."/>
            <person name="Bolognesi R."/>
            <person name="Bonneton F."/>
            <person name="Bopp D."/>
            <person name="Brown S.J."/>
            <person name="Bucher G."/>
            <person name="Butts T."/>
            <person name="Chaumot A."/>
            <person name="Denell R.E."/>
            <person name="Ferrier D.E."/>
            <person name="Friedrich M."/>
            <person name="Gordon C.M."/>
            <person name="Jindra M."/>
            <person name="Klingler M."/>
            <person name="Lan Q."/>
            <person name="Lattorff H.M."/>
            <person name="Laudet V."/>
            <person name="von Levetsow C."/>
            <person name="Liu Z."/>
            <person name="Lutz R."/>
            <person name="Lynch J.A."/>
            <person name="da Fonseca R.N."/>
            <person name="Posnien N."/>
            <person name="Reuter R."/>
            <person name="Roth S."/>
            <person name="Savard J."/>
            <person name="Schinko J.B."/>
            <person name="Schmitt C."/>
            <person name="Schoppmeier M."/>
            <person name="Schroder R."/>
            <person name="Shippy T.D."/>
            <person name="Simonnet F."/>
            <person name="Marques-Souza H."/>
            <person name="Tautz D."/>
            <person name="Tomoyasu Y."/>
            <person name="Trauner J."/>
            <person name="Van der Zee M."/>
            <person name="Vervoort M."/>
            <person name="Wittkopp N."/>
            <person name="Wimmer E.A."/>
            <person name="Yang X."/>
            <person name="Jones A.K."/>
            <person name="Sattelle D.B."/>
            <person name="Ebert P.R."/>
            <person name="Nelson D."/>
            <person name="Scott J.G."/>
            <person name="Beeman R.W."/>
            <person name="Muthukrishnan S."/>
            <person name="Kramer K.J."/>
            <person name="Arakane Y."/>
            <person name="Beeman R.W."/>
            <person name="Zhu Q."/>
            <person name="Hogenkamp D."/>
            <person name="Dixit R."/>
            <person name="Oppert B."/>
            <person name="Jiang H."/>
            <person name="Zou Z."/>
            <person name="Marshall J."/>
            <person name="Elpidina E."/>
            <person name="Vinokurov K."/>
            <person name="Oppert C."/>
            <person name="Zou Z."/>
            <person name="Evans J."/>
            <person name="Lu Z."/>
            <person name="Zhao P."/>
            <person name="Sumathipala N."/>
            <person name="Altincicek B."/>
            <person name="Vilcinskas A."/>
            <person name="Williams M."/>
            <person name="Hultmark D."/>
            <person name="Hetru C."/>
            <person name="Jiang H."/>
            <person name="Grimmelikhuijzen C.J."/>
            <person name="Hauser F."/>
            <person name="Cazzamali G."/>
            <person name="Williamson M."/>
            <person name="Park Y."/>
            <person name="Li B."/>
            <person name="Tanaka Y."/>
            <person name="Predel R."/>
            <person name="Neupert S."/>
            <person name="Schachtner J."/>
            <person name="Verleyen P."/>
            <person name="Raible F."/>
            <person name="Bork P."/>
            <person name="Friedrich M."/>
            <person name="Walden K.K."/>
            <person name="Robertson H.M."/>
            <person name="Angeli S."/>
            <person name="Foret S."/>
            <person name="Bucher G."/>
            <person name="Schuetz S."/>
            <person name="Maleszka R."/>
            <person name="Wimmer E.A."/>
            <person name="Beeman R.W."/>
            <person name="Lorenzen M."/>
            <person name="Tomoyasu Y."/>
            <person name="Miller S.C."/>
            <person name="Grossmann D."/>
            <person name="Bucher G."/>
        </authorList>
    </citation>
    <scope>NUCLEOTIDE SEQUENCE [LARGE SCALE GENOMIC DNA]</scope>
    <source>
        <strain evidence="3 4">Georgia GA2</strain>
    </source>
</reference>
<protein>
    <recommendedName>
        <fullName evidence="2">DUF4485 domain-containing protein</fullName>
    </recommendedName>
</protein>